<evidence type="ECO:0000313" key="2">
    <source>
        <dbReference type="Proteomes" id="UP000307087"/>
    </source>
</evidence>
<keyword evidence="2" id="KW-1185">Reference proteome</keyword>
<gene>
    <name evidence="1" type="ORF">E9934_05410</name>
</gene>
<dbReference type="OrthoDB" id="4300992at2"/>
<dbReference type="Proteomes" id="UP000307087">
    <property type="component" value="Unassembled WGS sequence"/>
</dbReference>
<comment type="caution">
    <text evidence="1">The sequence shown here is derived from an EMBL/GenBank/DDBJ whole genome shotgun (WGS) entry which is preliminary data.</text>
</comment>
<dbReference type="RefSeq" id="WP_136561829.1">
    <property type="nucleotide sequence ID" value="NZ_BAABLS010000001.1"/>
</dbReference>
<sequence length="85" mass="8671">MNESTDTEATEAPAPATPLLRVITPNTTPEEVAAIVAVLSAMGGSAPAPAAPVREWASPARAARSTAVRGFPHGRGAWRASGLPR</sequence>
<dbReference type="GO" id="GO:0003989">
    <property type="term" value="F:acetyl-CoA carboxylase activity"/>
    <property type="evidence" value="ECO:0007669"/>
    <property type="project" value="InterPro"/>
</dbReference>
<proteinExistence type="predicted"/>
<name>A0A4S8NQZ9_9ACTN</name>
<dbReference type="EMBL" id="STGW01000002">
    <property type="protein sequence ID" value="THV17894.1"/>
    <property type="molecule type" value="Genomic_DNA"/>
</dbReference>
<reference evidence="1 2" key="1">
    <citation type="journal article" date="2009" name="Int. J. Syst. Evol. Microbiol.">
        <title>Nocardioides caeni sp. nov., isolated from wastewater.</title>
        <authorList>
            <person name="Yoon J.H."/>
            <person name="Kang S.J."/>
            <person name="Park S."/>
            <person name="Kim W."/>
            <person name="Oh T.K."/>
        </authorList>
    </citation>
    <scope>NUCLEOTIDE SEQUENCE [LARGE SCALE GENOMIC DNA]</scope>
    <source>
        <strain evidence="1 2">DSM 23134</strain>
    </source>
</reference>
<dbReference type="Pfam" id="PF13822">
    <property type="entry name" value="ACC_epsilon"/>
    <property type="match status" value="1"/>
</dbReference>
<dbReference type="AlphaFoldDB" id="A0A4S8NQZ9"/>
<evidence type="ECO:0000313" key="1">
    <source>
        <dbReference type="EMBL" id="THV17894.1"/>
    </source>
</evidence>
<dbReference type="GO" id="GO:0004658">
    <property type="term" value="F:propionyl-CoA carboxylase activity"/>
    <property type="evidence" value="ECO:0007669"/>
    <property type="project" value="InterPro"/>
</dbReference>
<protein>
    <submittedName>
        <fullName evidence="1">Acyl-CoA carboxylase subunit epsilon</fullName>
    </submittedName>
</protein>
<organism evidence="1 2">
    <name type="scientific">Nocardioides caeni</name>
    <dbReference type="NCBI Taxonomy" id="574700"/>
    <lineage>
        <taxon>Bacteria</taxon>
        <taxon>Bacillati</taxon>
        <taxon>Actinomycetota</taxon>
        <taxon>Actinomycetes</taxon>
        <taxon>Propionibacteriales</taxon>
        <taxon>Nocardioidaceae</taxon>
        <taxon>Nocardioides</taxon>
    </lineage>
</organism>
<dbReference type="InterPro" id="IPR032716">
    <property type="entry name" value="ACC_epsilon"/>
</dbReference>
<accession>A0A4S8NQZ9</accession>